<dbReference type="AlphaFoldDB" id="A0A0D2N408"/>
<dbReference type="OMA" id="GRYHTEC"/>
<accession>A0A0D2N408</accession>
<keyword evidence="3" id="KW-1185">Reference proteome</keyword>
<protein>
    <submittedName>
        <fullName evidence="2">Uncharacterized protein</fullName>
    </submittedName>
</protein>
<evidence type="ECO:0000313" key="2">
    <source>
        <dbReference type="EMBL" id="KJA13964.1"/>
    </source>
</evidence>
<dbReference type="OrthoDB" id="3134980at2759"/>
<dbReference type="Proteomes" id="UP000054270">
    <property type="component" value="Unassembled WGS sequence"/>
</dbReference>
<feature type="region of interest" description="Disordered" evidence="1">
    <location>
        <begin position="78"/>
        <end position="97"/>
    </location>
</feature>
<name>A0A0D2N408_HYPSF</name>
<proteinExistence type="predicted"/>
<sequence length="97" mass="10733">MAHSTMQVVDGRYHPECGCFYGIATTTQDCYKPDCHFSSRHSCKINSKAMPICSGIRMMGSPARNPIRISPTPCPNCSREIREGLPPSTLFGGRARR</sequence>
<evidence type="ECO:0000256" key="1">
    <source>
        <dbReference type="SAM" id="MobiDB-lite"/>
    </source>
</evidence>
<dbReference type="EMBL" id="KN817702">
    <property type="protein sequence ID" value="KJA13964.1"/>
    <property type="molecule type" value="Genomic_DNA"/>
</dbReference>
<evidence type="ECO:0000313" key="3">
    <source>
        <dbReference type="Proteomes" id="UP000054270"/>
    </source>
</evidence>
<reference evidence="3" key="1">
    <citation type="submission" date="2014-04" db="EMBL/GenBank/DDBJ databases">
        <title>Evolutionary Origins and Diversification of the Mycorrhizal Mutualists.</title>
        <authorList>
            <consortium name="DOE Joint Genome Institute"/>
            <consortium name="Mycorrhizal Genomics Consortium"/>
            <person name="Kohler A."/>
            <person name="Kuo A."/>
            <person name="Nagy L.G."/>
            <person name="Floudas D."/>
            <person name="Copeland A."/>
            <person name="Barry K.W."/>
            <person name="Cichocki N."/>
            <person name="Veneault-Fourrey C."/>
            <person name="LaButti K."/>
            <person name="Lindquist E.A."/>
            <person name="Lipzen A."/>
            <person name="Lundell T."/>
            <person name="Morin E."/>
            <person name="Murat C."/>
            <person name="Riley R."/>
            <person name="Ohm R."/>
            <person name="Sun H."/>
            <person name="Tunlid A."/>
            <person name="Henrissat B."/>
            <person name="Grigoriev I.V."/>
            <person name="Hibbett D.S."/>
            <person name="Martin F."/>
        </authorList>
    </citation>
    <scope>NUCLEOTIDE SEQUENCE [LARGE SCALE GENOMIC DNA]</scope>
    <source>
        <strain evidence="3">FD-334 SS-4</strain>
    </source>
</reference>
<organism evidence="2 3">
    <name type="scientific">Hypholoma sublateritium (strain FD-334 SS-4)</name>
    <dbReference type="NCBI Taxonomy" id="945553"/>
    <lineage>
        <taxon>Eukaryota</taxon>
        <taxon>Fungi</taxon>
        <taxon>Dikarya</taxon>
        <taxon>Basidiomycota</taxon>
        <taxon>Agaricomycotina</taxon>
        <taxon>Agaricomycetes</taxon>
        <taxon>Agaricomycetidae</taxon>
        <taxon>Agaricales</taxon>
        <taxon>Agaricineae</taxon>
        <taxon>Strophariaceae</taxon>
        <taxon>Hypholoma</taxon>
    </lineage>
</organism>
<dbReference type="STRING" id="945553.A0A0D2N408"/>
<gene>
    <name evidence="2" type="ORF">HYPSUDRAFT_49492</name>
</gene>